<evidence type="ECO:0000256" key="7">
    <source>
        <dbReference type="ARBA" id="ARBA00022840"/>
    </source>
</evidence>
<gene>
    <name evidence="12" type="ORF">HFZ78_00095</name>
</gene>
<dbReference type="AlphaFoldDB" id="A0A6H1NVP5"/>
<dbReference type="GO" id="GO:0016020">
    <property type="term" value="C:membrane"/>
    <property type="evidence" value="ECO:0007669"/>
    <property type="project" value="InterPro"/>
</dbReference>
<dbReference type="PANTHER" id="PTHR24421:SF10">
    <property type="entry name" value="NITRATE_NITRITE SENSOR PROTEIN NARQ"/>
    <property type="match status" value="1"/>
</dbReference>
<reference evidence="12 13" key="1">
    <citation type="submission" date="2020-04" db="EMBL/GenBank/DDBJ databases">
        <title>Genome-Wide Identification of 5-Methylcytosine Sites in Bacterial Genomes By High-Throughput Sequencing of MspJI Restriction Fragments.</title>
        <authorList>
            <person name="Wu V."/>
        </authorList>
    </citation>
    <scope>NUCLEOTIDE SEQUENCE [LARGE SCALE GENOMIC DNA]</scope>
    <source>
        <strain evidence="12 13">S2</strain>
    </source>
</reference>
<evidence type="ECO:0000256" key="6">
    <source>
        <dbReference type="ARBA" id="ARBA00022777"/>
    </source>
</evidence>
<keyword evidence="3" id="KW-0597">Phosphoprotein</keyword>
<evidence type="ECO:0000256" key="1">
    <source>
        <dbReference type="ARBA" id="ARBA00000085"/>
    </source>
</evidence>
<keyword evidence="7" id="KW-0067">ATP-binding</keyword>
<dbReference type="InterPro" id="IPR036890">
    <property type="entry name" value="HATPase_C_sf"/>
</dbReference>
<evidence type="ECO:0000256" key="5">
    <source>
        <dbReference type="ARBA" id="ARBA00022741"/>
    </source>
</evidence>
<evidence type="ECO:0000256" key="10">
    <source>
        <dbReference type="SAM" id="Phobius"/>
    </source>
</evidence>
<keyword evidence="8" id="KW-0902">Two-component regulatory system</keyword>
<dbReference type="GO" id="GO:0000155">
    <property type="term" value="F:phosphorelay sensor kinase activity"/>
    <property type="evidence" value="ECO:0007669"/>
    <property type="project" value="InterPro"/>
</dbReference>
<evidence type="ECO:0000259" key="11">
    <source>
        <dbReference type="Pfam" id="PF07730"/>
    </source>
</evidence>
<protein>
    <recommendedName>
        <fullName evidence="2">histidine kinase</fullName>
        <ecNumber evidence="2">2.7.13.3</ecNumber>
    </recommendedName>
</protein>
<dbReference type="InterPro" id="IPR050482">
    <property type="entry name" value="Sensor_HK_TwoCompSys"/>
</dbReference>
<dbReference type="Pfam" id="PF07730">
    <property type="entry name" value="HisKA_3"/>
    <property type="match status" value="1"/>
</dbReference>
<accession>A0A6H1NVP5</accession>
<dbReference type="GO" id="GO:0005524">
    <property type="term" value="F:ATP binding"/>
    <property type="evidence" value="ECO:0007669"/>
    <property type="project" value="UniProtKB-KW"/>
</dbReference>
<sequence>MEFWIIFTKLILLVYIAYLAVQTNISHISWVVLAFLVYFCANITLYIIKNNTIKRILHMVSIAITTGAYLIVDPSFSLLLPLSIVELAAGFFDKKITLMVLSLLPILYMNEWLQPLYGLVACLSFMIFSLTTIYSDRLVKNEAQIDSMRKNLQKLTKNINENTEYIRQSEYTFKLEERNRISQEIHDKIGHSMTGALFQMEASKRLMETDRQKATELLQNAINISKEGIENIRLTLKNMKPPTEQVGIHRLKLLVDDFNAKQQIKSVLTHEGNLDIITPIQWKIIHENVTEALTNTMKYSHATQVSVDLKVLNKMIRVEVKDNGTGTATIKKGLGIIGMEERTASVNGKMIVDSSDGFSVTTLLPLG</sequence>
<dbReference type="Gene3D" id="3.30.565.10">
    <property type="entry name" value="Histidine kinase-like ATPase, C-terminal domain"/>
    <property type="match status" value="1"/>
</dbReference>
<feature type="transmembrane region" description="Helical" evidence="10">
    <location>
        <begin position="78"/>
        <end position="104"/>
    </location>
</feature>
<keyword evidence="9" id="KW-0175">Coiled coil</keyword>
<evidence type="ECO:0000313" key="12">
    <source>
        <dbReference type="EMBL" id="QIZ05364.1"/>
    </source>
</evidence>
<evidence type="ECO:0000256" key="8">
    <source>
        <dbReference type="ARBA" id="ARBA00023012"/>
    </source>
</evidence>
<proteinExistence type="predicted"/>
<feature type="transmembrane region" description="Helical" evidence="10">
    <location>
        <begin position="29"/>
        <end position="48"/>
    </location>
</feature>
<keyword evidence="10" id="KW-1133">Transmembrane helix</keyword>
<organism evidence="12 13">
    <name type="scientific">Priestia megaterium</name>
    <name type="common">Bacillus megaterium</name>
    <dbReference type="NCBI Taxonomy" id="1404"/>
    <lineage>
        <taxon>Bacteria</taxon>
        <taxon>Bacillati</taxon>
        <taxon>Bacillota</taxon>
        <taxon>Bacilli</taxon>
        <taxon>Bacillales</taxon>
        <taxon>Bacillaceae</taxon>
        <taxon>Priestia</taxon>
    </lineage>
</organism>
<dbReference type="EC" id="2.7.13.3" evidence="2"/>
<keyword evidence="10" id="KW-0472">Membrane</keyword>
<dbReference type="CDD" id="cd16917">
    <property type="entry name" value="HATPase_UhpB-NarQ-NarX-like"/>
    <property type="match status" value="1"/>
</dbReference>
<comment type="catalytic activity">
    <reaction evidence="1">
        <text>ATP + protein L-histidine = ADP + protein N-phospho-L-histidine.</text>
        <dbReference type="EC" id="2.7.13.3"/>
    </reaction>
</comment>
<evidence type="ECO:0000256" key="3">
    <source>
        <dbReference type="ARBA" id="ARBA00022553"/>
    </source>
</evidence>
<keyword evidence="5" id="KW-0547">Nucleotide-binding</keyword>
<keyword evidence="10" id="KW-0812">Transmembrane</keyword>
<dbReference type="PANTHER" id="PTHR24421">
    <property type="entry name" value="NITRATE/NITRITE SENSOR PROTEIN NARX-RELATED"/>
    <property type="match status" value="1"/>
</dbReference>
<dbReference type="Gene3D" id="1.20.5.1930">
    <property type="match status" value="1"/>
</dbReference>
<feature type="coiled-coil region" evidence="9">
    <location>
        <begin position="138"/>
        <end position="165"/>
    </location>
</feature>
<dbReference type="EMBL" id="CP051128">
    <property type="protein sequence ID" value="QIZ05364.1"/>
    <property type="molecule type" value="Genomic_DNA"/>
</dbReference>
<evidence type="ECO:0000256" key="9">
    <source>
        <dbReference type="SAM" id="Coils"/>
    </source>
</evidence>
<feature type="domain" description="Signal transduction histidine kinase subgroup 3 dimerisation and phosphoacceptor" evidence="11">
    <location>
        <begin position="177"/>
        <end position="243"/>
    </location>
</feature>
<keyword evidence="6 12" id="KW-0418">Kinase</keyword>
<feature type="transmembrane region" description="Helical" evidence="10">
    <location>
        <begin position="116"/>
        <end position="134"/>
    </location>
</feature>
<dbReference type="GO" id="GO:0046983">
    <property type="term" value="F:protein dimerization activity"/>
    <property type="evidence" value="ECO:0007669"/>
    <property type="project" value="InterPro"/>
</dbReference>
<keyword evidence="4" id="KW-0808">Transferase</keyword>
<name>A0A6H1NVP5_PRIMG</name>
<reference evidence="12 13" key="2">
    <citation type="submission" date="2020-04" db="EMBL/GenBank/DDBJ databases">
        <authorList>
            <person name="Fomenkov A."/>
            <person name="Anton B.P."/>
            <person name="Roberts R.J."/>
        </authorList>
    </citation>
    <scope>NUCLEOTIDE SEQUENCE [LARGE SCALE GENOMIC DNA]</scope>
    <source>
        <strain evidence="12 13">S2</strain>
    </source>
</reference>
<dbReference type="SUPFAM" id="SSF55874">
    <property type="entry name" value="ATPase domain of HSP90 chaperone/DNA topoisomerase II/histidine kinase"/>
    <property type="match status" value="1"/>
</dbReference>
<evidence type="ECO:0000256" key="2">
    <source>
        <dbReference type="ARBA" id="ARBA00012438"/>
    </source>
</evidence>
<dbReference type="InterPro" id="IPR011712">
    <property type="entry name" value="Sig_transdc_His_kin_sub3_dim/P"/>
</dbReference>
<evidence type="ECO:0000256" key="4">
    <source>
        <dbReference type="ARBA" id="ARBA00022679"/>
    </source>
</evidence>
<dbReference type="Proteomes" id="UP000501868">
    <property type="component" value="Chromosome"/>
</dbReference>
<evidence type="ECO:0000313" key="13">
    <source>
        <dbReference type="Proteomes" id="UP000501868"/>
    </source>
</evidence>